<dbReference type="OrthoDB" id="26278at2759"/>
<gene>
    <name evidence="1" type="ORF">M0811_05430</name>
</gene>
<dbReference type="AlphaFoldDB" id="A0A9Q0LSH6"/>
<dbReference type="EMBL" id="JAPDFW010000055">
    <property type="protein sequence ID" value="KAJ5078172.1"/>
    <property type="molecule type" value="Genomic_DNA"/>
</dbReference>
<protein>
    <submittedName>
        <fullName evidence="1">Uncharacterized protein</fullName>
    </submittedName>
</protein>
<accession>A0A9Q0LSH6</accession>
<sequence>MSFSKAIKQTEKEIMFFNSSTSFFFSKISLHLRISLFQSYSKWTICVLSNFPFMDKSNWKTFNSWLVKEQDFANHQFIQSNNWIEVTMIGFYKNFMDISKILNDFATRQTNISKYKNTAQKRCLEKFYSKPQNKIQ</sequence>
<dbReference type="Proteomes" id="UP001149090">
    <property type="component" value="Unassembled WGS sequence"/>
</dbReference>
<organism evidence="1 2">
    <name type="scientific">Anaeramoeba ignava</name>
    <name type="common">Anaerobic marine amoeba</name>
    <dbReference type="NCBI Taxonomy" id="1746090"/>
    <lineage>
        <taxon>Eukaryota</taxon>
        <taxon>Metamonada</taxon>
        <taxon>Anaeramoebidae</taxon>
        <taxon>Anaeramoeba</taxon>
    </lineage>
</organism>
<comment type="caution">
    <text evidence="1">The sequence shown here is derived from an EMBL/GenBank/DDBJ whole genome shotgun (WGS) entry which is preliminary data.</text>
</comment>
<keyword evidence="2" id="KW-1185">Reference proteome</keyword>
<evidence type="ECO:0000313" key="1">
    <source>
        <dbReference type="EMBL" id="KAJ5078172.1"/>
    </source>
</evidence>
<name>A0A9Q0LSH6_ANAIG</name>
<evidence type="ECO:0000313" key="2">
    <source>
        <dbReference type="Proteomes" id="UP001149090"/>
    </source>
</evidence>
<proteinExistence type="predicted"/>
<reference evidence="1" key="1">
    <citation type="submission" date="2022-10" db="EMBL/GenBank/DDBJ databases">
        <title>Novel sulphate-reducing endosymbionts in the free-living metamonad Anaeramoeba.</title>
        <authorList>
            <person name="Jerlstrom-Hultqvist J."/>
            <person name="Cepicka I."/>
            <person name="Gallot-Lavallee L."/>
            <person name="Salas-Leiva D."/>
            <person name="Curtis B.A."/>
            <person name="Zahonova K."/>
            <person name="Pipaliya S."/>
            <person name="Dacks J."/>
            <person name="Roger A.J."/>
        </authorList>
    </citation>
    <scope>NUCLEOTIDE SEQUENCE</scope>
    <source>
        <strain evidence="1">BMAN</strain>
    </source>
</reference>